<feature type="domain" description="PucR C-terminal helix-turn-helix" evidence="1">
    <location>
        <begin position="336"/>
        <end position="393"/>
    </location>
</feature>
<dbReference type="PANTHER" id="PTHR33744">
    <property type="entry name" value="CARBOHYDRATE DIACID REGULATOR"/>
    <property type="match status" value="1"/>
</dbReference>
<dbReference type="AlphaFoldDB" id="A0AAU7B264"/>
<evidence type="ECO:0000259" key="1">
    <source>
        <dbReference type="Pfam" id="PF13556"/>
    </source>
</evidence>
<dbReference type="Gene3D" id="1.10.10.2840">
    <property type="entry name" value="PucR C-terminal helix-turn-helix domain"/>
    <property type="match status" value="1"/>
</dbReference>
<accession>A0AAU7B264</accession>
<dbReference type="Pfam" id="PF25906">
    <property type="entry name" value="PucR-like_N"/>
    <property type="match status" value="1"/>
</dbReference>
<evidence type="ECO:0000259" key="2">
    <source>
        <dbReference type="Pfam" id="PF25906"/>
    </source>
</evidence>
<name>A0AAU7B264_9ACTN</name>
<reference evidence="3" key="1">
    <citation type="submission" date="2022-12" db="EMBL/GenBank/DDBJ databases">
        <title>Paraconexibacter alkalitolerans sp. nov. and Baekduia alba sp. nov., isolated from soil and emended description of the genera Paraconexibacter (Chun et al., 2020) and Baekduia (An et al., 2020).</title>
        <authorList>
            <person name="Vieira S."/>
            <person name="Huber K.J."/>
            <person name="Geppert A."/>
            <person name="Wolf J."/>
            <person name="Neumann-Schaal M."/>
            <person name="Muesken M."/>
            <person name="Overmann J."/>
        </authorList>
    </citation>
    <scope>NUCLEOTIDE SEQUENCE</scope>
    <source>
        <strain evidence="3">AEG42_29</strain>
    </source>
</reference>
<organism evidence="3">
    <name type="scientific">Paraconexibacter sp. AEG42_29</name>
    <dbReference type="NCBI Taxonomy" id="2997339"/>
    <lineage>
        <taxon>Bacteria</taxon>
        <taxon>Bacillati</taxon>
        <taxon>Actinomycetota</taxon>
        <taxon>Thermoleophilia</taxon>
        <taxon>Solirubrobacterales</taxon>
        <taxon>Paraconexibacteraceae</taxon>
        <taxon>Paraconexibacter</taxon>
    </lineage>
</organism>
<protein>
    <recommendedName>
        <fullName evidence="4">PucR family transcriptional regulator</fullName>
    </recommendedName>
</protein>
<proteinExistence type="predicted"/>
<sequence>MSPGAGTDALPARLALTLRPALPGLAEDTIRAIGEEIPEYARPLEGPFGKALNRGVQRALERFVDLIEAGGVDSRADRDPRATIYVELGRGEQQAGRSLDALLSAYRLGARLAWERFVRVAEAAGEEPRHLYALAGEIFSYIDAISAESVDGFSQEQARSASERARRRRALVRALDRDEVDPDALVDLARDADWTVPAGLAALVIDGEHDADRLASRLGLDVIAEADGGRVLAFVPDPEAPGRLTQLAANLPPGAAAALGPEVPPGRARHSSARAHATLRLVLEGRVVAPLPVRADDHLLTLLLHGGGDASLATDLAARVLRPLEGLTGAARGRTVQTLRAWLDNPGRIQQIAQLLEVHPQTVRYRVARLYERFGEGLDDPDHRFELALALRVTSEQPGTPAVIP</sequence>
<dbReference type="Pfam" id="PF13556">
    <property type="entry name" value="HTH_30"/>
    <property type="match status" value="1"/>
</dbReference>
<dbReference type="RefSeq" id="WP_354699169.1">
    <property type="nucleotide sequence ID" value="NZ_CP114014.1"/>
</dbReference>
<dbReference type="InterPro" id="IPR042070">
    <property type="entry name" value="PucR_C-HTH_sf"/>
</dbReference>
<gene>
    <name evidence="3" type="ORF">DSM112329_04877</name>
</gene>
<feature type="domain" description="PucR-like N-terminal" evidence="2">
    <location>
        <begin position="9"/>
        <end position="174"/>
    </location>
</feature>
<dbReference type="KEGG" id="parq:DSM112329_04877"/>
<evidence type="ECO:0008006" key="4">
    <source>
        <dbReference type="Google" id="ProtNLM"/>
    </source>
</evidence>
<dbReference type="PANTHER" id="PTHR33744:SF1">
    <property type="entry name" value="DNA-BINDING TRANSCRIPTIONAL ACTIVATOR ADER"/>
    <property type="match status" value="1"/>
</dbReference>
<dbReference type="InterPro" id="IPR058663">
    <property type="entry name" value="PucR-like_N"/>
</dbReference>
<dbReference type="InterPro" id="IPR051448">
    <property type="entry name" value="CdaR-like_regulators"/>
</dbReference>
<evidence type="ECO:0000313" key="3">
    <source>
        <dbReference type="EMBL" id="XAY07983.1"/>
    </source>
</evidence>
<dbReference type="EMBL" id="CP114014">
    <property type="protein sequence ID" value="XAY07983.1"/>
    <property type="molecule type" value="Genomic_DNA"/>
</dbReference>
<dbReference type="InterPro" id="IPR025736">
    <property type="entry name" value="PucR_C-HTH_dom"/>
</dbReference>